<protein>
    <submittedName>
        <fullName evidence="2">Uncharacterized protein</fullName>
    </submittedName>
</protein>
<name>A0ABU6VS89_9FABA</name>
<keyword evidence="3" id="KW-1185">Reference proteome</keyword>
<proteinExistence type="predicted"/>
<dbReference type="Proteomes" id="UP001341840">
    <property type="component" value="Unassembled WGS sequence"/>
</dbReference>
<gene>
    <name evidence="2" type="ORF">PIB30_086326</name>
</gene>
<reference evidence="2 3" key="1">
    <citation type="journal article" date="2023" name="Plants (Basel)">
        <title>Bridging the Gap: Combining Genomics and Transcriptomics Approaches to Understand Stylosanthes scabra, an Orphan Legume from the Brazilian Caatinga.</title>
        <authorList>
            <person name="Ferreira-Neto J.R.C."/>
            <person name="da Silva M.D."/>
            <person name="Binneck E."/>
            <person name="de Melo N.F."/>
            <person name="da Silva R.H."/>
            <person name="de Melo A.L.T.M."/>
            <person name="Pandolfi V."/>
            <person name="Bustamante F.O."/>
            <person name="Brasileiro-Vidal A.C."/>
            <person name="Benko-Iseppon A.M."/>
        </authorList>
    </citation>
    <scope>NUCLEOTIDE SEQUENCE [LARGE SCALE GENOMIC DNA]</scope>
    <source>
        <tissue evidence="2">Leaves</tissue>
    </source>
</reference>
<evidence type="ECO:0000256" key="1">
    <source>
        <dbReference type="SAM" id="MobiDB-lite"/>
    </source>
</evidence>
<evidence type="ECO:0000313" key="3">
    <source>
        <dbReference type="Proteomes" id="UP001341840"/>
    </source>
</evidence>
<feature type="region of interest" description="Disordered" evidence="1">
    <location>
        <begin position="48"/>
        <end position="86"/>
    </location>
</feature>
<sequence>MGCFITWQLELKKFGIVRPKLTLNSYLNETNEQKRKNGQRSLENIKTENLATKPHAQAPILTPRRGGQQSWKSTPRRDSTNLGARQAIGEALIKQSTRNKALRALLPTTQVCPKLSLPHSHLGVSIKVQSHRNNNPDDTVRQVIGTITRTTLSHKSSEPST</sequence>
<comment type="caution">
    <text evidence="2">The sequence shown here is derived from an EMBL/GenBank/DDBJ whole genome shotgun (WGS) entry which is preliminary data.</text>
</comment>
<organism evidence="2 3">
    <name type="scientific">Stylosanthes scabra</name>
    <dbReference type="NCBI Taxonomy" id="79078"/>
    <lineage>
        <taxon>Eukaryota</taxon>
        <taxon>Viridiplantae</taxon>
        <taxon>Streptophyta</taxon>
        <taxon>Embryophyta</taxon>
        <taxon>Tracheophyta</taxon>
        <taxon>Spermatophyta</taxon>
        <taxon>Magnoliopsida</taxon>
        <taxon>eudicotyledons</taxon>
        <taxon>Gunneridae</taxon>
        <taxon>Pentapetalae</taxon>
        <taxon>rosids</taxon>
        <taxon>fabids</taxon>
        <taxon>Fabales</taxon>
        <taxon>Fabaceae</taxon>
        <taxon>Papilionoideae</taxon>
        <taxon>50 kb inversion clade</taxon>
        <taxon>dalbergioids sensu lato</taxon>
        <taxon>Dalbergieae</taxon>
        <taxon>Pterocarpus clade</taxon>
        <taxon>Stylosanthes</taxon>
    </lineage>
</organism>
<dbReference type="EMBL" id="JASCZI010152510">
    <property type="protein sequence ID" value="MED6176252.1"/>
    <property type="molecule type" value="Genomic_DNA"/>
</dbReference>
<accession>A0ABU6VS89</accession>
<evidence type="ECO:0000313" key="2">
    <source>
        <dbReference type="EMBL" id="MED6176252.1"/>
    </source>
</evidence>